<dbReference type="Proteomes" id="UP000027195">
    <property type="component" value="Unassembled WGS sequence"/>
</dbReference>
<reference evidence="3" key="1">
    <citation type="journal article" date="2014" name="Proc. Natl. Acad. Sci. U.S.A.">
        <title>Extensive sampling of basidiomycete genomes demonstrates inadequacy of the white-rot/brown-rot paradigm for wood decay fungi.</title>
        <authorList>
            <person name="Riley R."/>
            <person name="Salamov A.A."/>
            <person name="Brown D.W."/>
            <person name="Nagy L.G."/>
            <person name="Floudas D."/>
            <person name="Held B.W."/>
            <person name="Levasseur A."/>
            <person name="Lombard V."/>
            <person name="Morin E."/>
            <person name="Otillar R."/>
            <person name="Lindquist E.A."/>
            <person name="Sun H."/>
            <person name="LaButti K.M."/>
            <person name="Schmutz J."/>
            <person name="Jabbour D."/>
            <person name="Luo H."/>
            <person name="Baker S.E."/>
            <person name="Pisabarro A.G."/>
            <person name="Walton J.D."/>
            <person name="Blanchette R.A."/>
            <person name="Henrissat B."/>
            <person name="Martin F."/>
            <person name="Cullen D."/>
            <person name="Hibbett D.S."/>
            <person name="Grigoriev I.V."/>
        </authorList>
    </citation>
    <scope>NUCLEOTIDE SEQUENCE [LARGE SCALE GENOMIC DNA]</scope>
    <source>
        <strain evidence="3">FD-172 SS1</strain>
    </source>
</reference>
<protein>
    <recommendedName>
        <fullName evidence="1">N-acetyltransferase domain-containing protein</fullName>
    </recommendedName>
</protein>
<dbReference type="SUPFAM" id="SSF55729">
    <property type="entry name" value="Acyl-CoA N-acyltransferases (Nat)"/>
    <property type="match status" value="1"/>
</dbReference>
<evidence type="ECO:0000313" key="2">
    <source>
        <dbReference type="EMBL" id="KDQ10909.1"/>
    </source>
</evidence>
<proteinExistence type="predicted"/>
<organism evidence="2 3">
    <name type="scientific">Botryobasidium botryosum (strain FD-172 SS1)</name>
    <dbReference type="NCBI Taxonomy" id="930990"/>
    <lineage>
        <taxon>Eukaryota</taxon>
        <taxon>Fungi</taxon>
        <taxon>Dikarya</taxon>
        <taxon>Basidiomycota</taxon>
        <taxon>Agaricomycotina</taxon>
        <taxon>Agaricomycetes</taxon>
        <taxon>Cantharellales</taxon>
        <taxon>Botryobasidiaceae</taxon>
        <taxon>Botryobasidium</taxon>
    </lineage>
</organism>
<dbReference type="Pfam" id="PF13302">
    <property type="entry name" value="Acetyltransf_3"/>
    <property type="match status" value="1"/>
</dbReference>
<sequence length="200" mass="22362">MALTLALPRAPRLAIVSPAPAEDDGEVRALFTSPRNLAHLLFKPRHLTLEDVAAQRTQRAADPAILDFRIHSLATPRVFLGVCGLFQIDRANSAAQVGIMVADTRHRTGVASEALLLLLTHAFEALGLHRLTFETAIDNEPMRRWFEAVHVTQETVFQEAWSDGRDGRIDVVGYRILRREWPVVKQALETRVAKAREDTT</sequence>
<name>A0A067M5U6_BOTB1</name>
<gene>
    <name evidence="2" type="ORF">BOTBODRAFT_57799</name>
</gene>
<accession>A0A067M5U6</accession>
<evidence type="ECO:0000259" key="1">
    <source>
        <dbReference type="Pfam" id="PF13302"/>
    </source>
</evidence>
<dbReference type="STRING" id="930990.A0A067M5U6"/>
<feature type="domain" description="N-acetyltransferase" evidence="1">
    <location>
        <begin position="21"/>
        <end position="149"/>
    </location>
</feature>
<dbReference type="PANTHER" id="PTHR43610">
    <property type="entry name" value="BLL6696 PROTEIN"/>
    <property type="match status" value="1"/>
</dbReference>
<dbReference type="PANTHER" id="PTHR43610:SF1">
    <property type="entry name" value="N-ACETYLTRANSFERASE DOMAIN-CONTAINING PROTEIN"/>
    <property type="match status" value="1"/>
</dbReference>
<dbReference type="InParanoid" id="A0A067M5U6"/>
<dbReference type="Gene3D" id="3.40.630.30">
    <property type="match status" value="1"/>
</dbReference>
<dbReference type="InterPro" id="IPR016181">
    <property type="entry name" value="Acyl_CoA_acyltransferase"/>
</dbReference>
<dbReference type="GO" id="GO:0016747">
    <property type="term" value="F:acyltransferase activity, transferring groups other than amino-acyl groups"/>
    <property type="evidence" value="ECO:0007669"/>
    <property type="project" value="InterPro"/>
</dbReference>
<dbReference type="OrthoDB" id="64477at2759"/>
<dbReference type="AlphaFoldDB" id="A0A067M5U6"/>
<dbReference type="HOGENOM" id="CLU_115480_0_0_1"/>
<dbReference type="InterPro" id="IPR000182">
    <property type="entry name" value="GNAT_dom"/>
</dbReference>
<evidence type="ECO:0000313" key="3">
    <source>
        <dbReference type="Proteomes" id="UP000027195"/>
    </source>
</evidence>
<dbReference type="EMBL" id="KL198063">
    <property type="protein sequence ID" value="KDQ10909.1"/>
    <property type="molecule type" value="Genomic_DNA"/>
</dbReference>
<keyword evidence="3" id="KW-1185">Reference proteome</keyword>